<dbReference type="OrthoDB" id="409122at2759"/>
<dbReference type="PANTHER" id="PTHR14218:SF15">
    <property type="entry name" value="TRIPEPTIDYL-PEPTIDASE 1"/>
    <property type="match status" value="1"/>
</dbReference>
<dbReference type="AlphaFoldDB" id="A0A166TBY0"/>
<evidence type="ECO:0000256" key="6">
    <source>
        <dbReference type="ARBA" id="ARBA00022825"/>
    </source>
</evidence>
<dbReference type="STRING" id="436010.A0A166TBY0"/>
<dbReference type="InterPro" id="IPR030400">
    <property type="entry name" value="Sedolisin_dom"/>
</dbReference>
<feature type="active site" description="Charge relay system" evidence="9">
    <location>
        <position position="262"/>
    </location>
</feature>
<evidence type="ECO:0000256" key="4">
    <source>
        <dbReference type="ARBA" id="ARBA00022723"/>
    </source>
</evidence>
<keyword evidence="8" id="KW-0865">Zymogen</keyword>
<proteinExistence type="predicted"/>
<dbReference type="GO" id="GO:0008240">
    <property type="term" value="F:tripeptidyl-peptidase activity"/>
    <property type="evidence" value="ECO:0007669"/>
    <property type="project" value="TreeGrafter"/>
</dbReference>
<keyword evidence="5 9" id="KW-0378">Hydrolase</keyword>
<evidence type="ECO:0000256" key="2">
    <source>
        <dbReference type="ARBA" id="ARBA00004239"/>
    </source>
</evidence>
<keyword evidence="6 9" id="KW-0720">Serine protease</keyword>
<feature type="active site" description="Charge relay system" evidence="9">
    <location>
        <position position="266"/>
    </location>
</feature>
<evidence type="ECO:0000256" key="9">
    <source>
        <dbReference type="PROSITE-ProRule" id="PRU01032"/>
    </source>
</evidence>
<protein>
    <submittedName>
        <fullName evidence="11">Subtilisin-like protein</fullName>
    </submittedName>
</protein>
<evidence type="ECO:0000256" key="7">
    <source>
        <dbReference type="ARBA" id="ARBA00022837"/>
    </source>
</evidence>
<dbReference type="GO" id="GO:0006508">
    <property type="term" value="P:proteolysis"/>
    <property type="evidence" value="ECO:0007669"/>
    <property type="project" value="UniProtKB-KW"/>
</dbReference>
<dbReference type="PANTHER" id="PTHR14218">
    <property type="entry name" value="PROTEASE S8 TRIPEPTIDYL PEPTIDASE I CLN2"/>
    <property type="match status" value="1"/>
</dbReference>
<reference evidence="11 12" key="1">
    <citation type="journal article" date="2016" name="Mol. Biol. Evol.">
        <title>Comparative Genomics of Early-Diverging Mushroom-Forming Fungi Provides Insights into the Origins of Lignocellulose Decay Capabilities.</title>
        <authorList>
            <person name="Nagy L.G."/>
            <person name="Riley R."/>
            <person name="Tritt A."/>
            <person name="Adam C."/>
            <person name="Daum C."/>
            <person name="Floudas D."/>
            <person name="Sun H."/>
            <person name="Yadav J.S."/>
            <person name="Pangilinan J."/>
            <person name="Larsson K.H."/>
            <person name="Matsuura K."/>
            <person name="Barry K."/>
            <person name="Labutti K."/>
            <person name="Kuo R."/>
            <person name="Ohm R.A."/>
            <person name="Bhattacharya S.S."/>
            <person name="Shirouzu T."/>
            <person name="Yoshinaga Y."/>
            <person name="Martin F.M."/>
            <person name="Grigoriev I.V."/>
            <person name="Hibbett D.S."/>
        </authorList>
    </citation>
    <scope>NUCLEOTIDE SEQUENCE [LARGE SCALE GENOMIC DNA]</scope>
    <source>
        <strain evidence="11 12">CBS 109695</strain>
    </source>
</reference>
<dbReference type="GO" id="GO:0046872">
    <property type="term" value="F:metal ion binding"/>
    <property type="evidence" value="ECO:0007669"/>
    <property type="project" value="UniProtKB-KW"/>
</dbReference>
<dbReference type="Proteomes" id="UP000076532">
    <property type="component" value="Unassembled WGS sequence"/>
</dbReference>
<dbReference type="GO" id="GO:0004252">
    <property type="term" value="F:serine-type endopeptidase activity"/>
    <property type="evidence" value="ECO:0007669"/>
    <property type="project" value="UniProtKB-UniRule"/>
</dbReference>
<evidence type="ECO:0000256" key="8">
    <source>
        <dbReference type="ARBA" id="ARBA00023145"/>
    </source>
</evidence>
<dbReference type="PROSITE" id="PS51695">
    <property type="entry name" value="SEDOLISIN"/>
    <property type="match status" value="1"/>
</dbReference>
<gene>
    <name evidence="11" type="ORF">FIBSPDRAFT_1038127</name>
</gene>
<comment type="caution">
    <text evidence="9">Lacks conserved residue(s) required for the propagation of feature annotation.</text>
</comment>
<evidence type="ECO:0000256" key="3">
    <source>
        <dbReference type="ARBA" id="ARBA00022670"/>
    </source>
</evidence>
<dbReference type="Pfam" id="PF09286">
    <property type="entry name" value="Pro-kuma_activ"/>
    <property type="match status" value="1"/>
</dbReference>
<dbReference type="SUPFAM" id="SSF54897">
    <property type="entry name" value="Protease propeptides/inhibitors"/>
    <property type="match status" value="1"/>
</dbReference>
<dbReference type="InterPro" id="IPR015366">
    <property type="entry name" value="S53_propep"/>
</dbReference>
<keyword evidence="7" id="KW-0106">Calcium</keyword>
<accession>A0A166TBY0</accession>
<evidence type="ECO:0000313" key="11">
    <source>
        <dbReference type="EMBL" id="KZP30449.1"/>
    </source>
</evidence>
<name>A0A166TBY0_9AGAM</name>
<keyword evidence="3 9" id="KW-0645">Protease</keyword>
<dbReference type="GO" id="GO:0005576">
    <property type="term" value="C:extracellular region"/>
    <property type="evidence" value="ECO:0007669"/>
    <property type="project" value="UniProtKB-SubCell"/>
</dbReference>
<evidence type="ECO:0000313" key="12">
    <source>
        <dbReference type="Proteomes" id="UP000076532"/>
    </source>
</evidence>
<evidence type="ECO:0000256" key="5">
    <source>
        <dbReference type="ARBA" id="ARBA00022801"/>
    </source>
</evidence>
<dbReference type="Gene3D" id="3.40.50.200">
    <property type="entry name" value="Peptidase S8/S53 domain"/>
    <property type="match status" value="1"/>
</dbReference>
<keyword evidence="4" id="KW-0479">Metal-binding</keyword>
<feature type="domain" description="Peptidase S53" evidence="10">
    <location>
        <begin position="178"/>
        <end position="458"/>
    </location>
</feature>
<dbReference type="SUPFAM" id="SSF52743">
    <property type="entry name" value="Subtilisin-like"/>
    <property type="match status" value="1"/>
</dbReference>
<comment type="cofactor">
    <cofactor evidence="1">
        <name>Ca(2+)</name>
        <dbReference type="ChEBI" id="CHEBI:29108"/>
    </cofactor>
</comment>
<dbReference type="InterPro" id="IPR036852">
    <property type="entry name" value="Peptidase_S8/S53_dom_sf"/>
</dbReference>
<sequence length="458" mass="49530">MISTVSVTALVQVCLSKELSKRWDDLPVKHSGAAEHTINLRVGLKQDKLDELIASLCEVSEPEYPKYGQHSSVEEINAPWPTHNGVYTVSAVRTFSKDWVSMSVSVAQTEAMLAACIPLTFISPGANIPIELHFHIDVVAPTTNFPSTRSMRANSFRMKGLQSVEGSNDAVQYTCKQVIQPSCLYTLCNTTGYTPKSAGKNKIAVAGYLERYANHEYLQTVTKALGHSYNTDIMEAKTPYLYLEVRIYFDFLWALLTLVSDEANLDVQYVSSMAFPTPFTYYSTGGSPPFKPDAAIPTNSNERLTSLLLPALSDDERSVPYGYATHVCDGFGARGVSILFFSGDFGVGASTCKTNDGKGKTQFQPAFPASCPNLTAIGATTCLSPEVAANFSGGGFSNCFAAPSQKTVTAEFVKSLGTKYSGLYNKTSRGHPDISAQGEEFLVIIGNQTGFIGGTSRA</sequence>
<comment type="subcellular location">
    <subcellularLocation>
        <location evidence="2">Secreted</location>
        <location evidence="2">Extracellular space</location>
    </subcellularLocation>
</comment>
<evidence type="ECO:0000256" key="1">
    <source>
        <dbReference type="ARBA" id="ARBA00001913"/>
    </source>
</evidence>
<dbReference type="InterPro" id="IPR050819">
    <property type="entry name" value="Tripeptidyl-peptidase_I"/>
</dbReference>
<feature type="active site" description="Charge relay system" evidence="9">
    <location>
        <position position="456"/>
    </location>
</feature>
<keyword evidence="12" id="KW-1185">Reference proteome</keyword>
<organism evidence="11 12">
    <name type="scientific">Athelia psychrophila</name>
    <dbReference type="NCBI Taxonomy" id="1759441"/>
    <lineage>
        <taxon>Eukaryota</taxon>
        <taxon>Fungi</taxon>
        <taxon>Dikarya</taxon>
        <taxon>Basidiomycota</taxon>
        <taxon>Agaricomycotina</taxon>
        <taxon>Agaricomycetes</taxon>
        <taxon>Agaricomycetidae</taxon>
        <taxon>Atheliales</taxon>
        <taxon>Atheliaceae</taxon>
        <taxon>Athelia</taxon>
    </lineage>
</organism>
<dbReference type="EMBL" id="KV417493">
    <property type="protein sequence ID" value="KZP30449.1"/>
    <property type="molecule type" value="Genomic_DNA"/>
</dbReference>
<evidence type="ECO:0000259" key="10">
    <source>
        <dbReference type="PROSITE" id="PS51695"/>
    </source>
</evidence>